<dbReference type="InterPro" id="IPR011004">
    <property type="entry name" value="Trimer_LpxA-like_sf"/>
</dbReference>
<feature type="transmembrane region" description="Helical" evidence="1">
    <location>
        <begin position="7"/>
        <end position="26"/>
    </location>
</feature>
<dbReference type="CDD" id="cd04647">
    <property type="entry name" value="LbH_MAT_like"/>
    <property type="match status" value="1"/>
</dbReference>
<protein>
    <submittedName>
        <fullName evidence="2">Acetyltransferase</fullName>
    </submittedName>
</protein>
<keyword evidence="1" id="KW-0812">Transmembrane</keyword>
<keyword evidence="1" id="KW-0472">Membrane</keyword>
<dbReference type="PANTHER" id="PTHR23416">
    <property type="entry name" value="SIALIC ACID SYNTHASE-RELATED"/>
    <property type="match status" value="1"/>
</dbReference>
<gene>
    <name evidence="2" type="ORF">GMES_1225</name>
</gene>
<dbReference type="Gene3D" id="2.160.10.10">
    <property type="entry name" value="Hexapeptide repeat proteins"/>
    <property type="match status" value="1"/>
</dbReference>
<evidence type="ECO:0000313" key="3">
    <source>
        <dbReference type="Proteomes" id="UP000006263"/>
    </source>
</evidence>
<keyword evidence="2" id="KW-0808">Transferase</keyword>
<comment type="caution">
    <text evidence="2">The sequence shown here is derived from an EMBL/GenBank/DDBJ whole genome shotgun (WGS) entry which is preliminary data.</text>
</comment>
<sequence>MYSTIKLIINRICQLVVLPLAITCWLETKLSPHSEAVFAFWTHIVSILPGLPGVFLRRAFYSLTLEKCSLNSHIGFGTIFAHRGTVIEDNVYTGIYCSIGSAYLKKNCLIGSHSSLLSGNTQHQRNEENGEWMPFSKDNINRIEIAENVWVGEGAIILANIGRGSLVAAGAVVNTNVKANIVVAGNPARFVKSFEPSSNNTTTKVKVSEEILKSQPEV</sequence>
<evidence type="ECO:0000256" key="1">
    <source>
        <dbReference type="SAM" id="Phobius"/>
    </source>
</evidence>
<feature type="transmembrane region" description="Helical" evidence="1">
    <location>
        <begin position="38"/>
        <end position="56"/>
    </location>
</feature>
<dbReference type="SUPFAM" id="SSF51161">
    <property type="entry name" value="Trimeric LpxA-like enzymes"/>
    <property type="match status" value="1"/>
</dbReference>
<name>K6XSC3_9ALTE</name>
<dbReference type="GO" id="GO:0016740">
    <property type="term" value="F:transferase activity"/>
    <property type="evidence" value="ECO:0007669"/>
    <property type="project" value="UniProtKB-KW"/>
</dbReference>
<organism evidence="2 3">
    <name type="scientific">Paraglaciecola mesophila KMM 241</name>
    <dbReference type="NCBI Taxonomy" id="1128912"/>
    <lineage>
        <taxon>Bacteria</taxon>
        <taxon>Pseudomonadati</taxon>
        <taxon>Pseudomonadota</taxon>
        <taxon>Gammaproteobacteria</taxon>
        <taxon>Alteromonadales</taxon>
        <taxon>Alteromonadaceae</taxon>
        <taxon>Paraglaciecola</taxon>
    </lineage>
</organism>
<evidence type="ECO:0000313" key="2">
    <source>
        <dbReference type="EMBL" id="GAC23524.1"/>
    </source>
</evidence>
<dbReference type="OrthoDB" id="9815592at2"/>
<dbReference type="InterPro" id="IPR051159">
    <property type="entry name" value="Hexapeptide_acetyltransf"/>
</dbReference>
<dbReference type="RefSeq" id="WP_006991675.1">
    <property type="nucleotide sequence ID" value="NZ_BAEP01000023.1"/>
</dbReference>
<dbReference type="EMBL" id="BAEP01000023">
    <property type="protein sequence ID" value="GAC23524.1"/>
    <property type="molecule type" value="Genomic_DNA"/>
</dbReference>
<proteinExistence type="predicted"/>
<dbReference type="AlphaFoldDB" id="K6XSC3"/>
<reference evidence="2 3" key="1">
    <citation type="journal article" date="2017" name="Antonie Van Leeuwenhoek">
        <title>Rhizobium rhizosphaerae sp. nov., a novel species isolated from rice rhizosphere.</title>
        <authorList>
            <person name="Zhao J.J."/>
            <person name="Zhang J."/>
            <person name="Zhang R.J."/>
            <person name="Zhang C.W."/>
            <person name="Yin H.Q."/>
            <person name="Zhang X.X."/>
        </authorList>
    </citation>
    <scope>NUCLEOTIDE SEQUENCE [LARGE SCALE GENOMIC DNA]</scope>
    <source>
        <strain evidence="2 3">KMM 241</strain>
    </source>
</reference>
<keyword evidence="1" id="KW-1133">Transmembrane helix</keyword>
<dbReference type="Proteomes" id="UP000006263">
    <property type="component" value="Unassembled WGS sequence"/>
</dbReference>
<dbReference type="eggNOG" id="COG0110">
    <property type="taxonomic scope" value="Bacteria"/>
</dbReference>
<accession>K6XSC3</accession>